<dbReference type="InterPro" id="IPR002730">
    <property type="entry name" value="Rpp29/RNP1"/>
</dbReference>
<sequence length="288" mass="33072">MELSQSQLDAIKRVEARLKGEKELEKHSTKKRKYFSSRTPEIPREEKVTRKKGTTTPDPGNSSVGSGTAELRRHAAFRKDSGSGSFDKEKLSALIERLTGIRGSTFMTENANRGLFLDSQQTNASLSAKKRKRKRRRELDLKADLISRKQRREIIKHAVEKITYSMLTPMNEQWHKYADPLFSKISERQQKLPRIFMRTCSLSAALQLCETLGEYSRLLKQLEFHGCEIRAQTRSQQNAIEGFVFRNGKHTFSLVTKEDKIKIVPKSGTEFSFQVNGNRVGFWGDQIM</sequence>
<dbReference type="Gene3D" id="2.30.30.210">
    <property type="entry name" value="Ribonuclease P/MRP, subunit p29"/>
    <property type="match status" value="1"/>
</dbReference>
<comment type="subcellular location">
    <subcellularLocation>
        <location evidence="1">Nucleus</location>
    </subcellularLocation>
</comment>
<protein>
    <submittedName>
        <fullName evidence="4">Uncharacterized protein</fullName>
    </submittedName>
</protein>
<feature type="compositionally biased region" description="Basic and acidic residues" evidence="3">
    <location>
        <begin position="10"/>
        <end position="27"/>
    </location>
</feature>
<organism evidence="4">
    <name type="scientific">Aplanochytrium stocchinoi</name>
    <dbReference type="NCBI Taxonomy" id="215587"/>
    <lineage>
        <taxon>Eukaryota</taxon>
        <taxon>Sar</taxon>
        <taxon>Stramenopiles</taxon>
        <taxon>Bigyra</taxon>
        <taxon>Labyrinthulomycetes</taxon>
        <taxon>Thraustochytrida</taxon>
        <taxon>Thraustochytriidae</taxon>
        <taxon>Aplanochytrium</taxon>
    </lineage>
</organism>
<dbReference type="GO" id="GO:0000172">
    <property type="term" value="C:ribonuclease MRP complex"/>
    <property type="evidence" value="ECO:0007669"/>
    <property type="project" value="InterPro"/>
</dbReference>
<evidence type="ECO:0000256" key="1">
    <source>
        <dbReference type="ARBA" id="ARBA00004123"/>
    </source>
</evidence>
<dbReference type="GO" id="GO:0005634">
    <property type="term" value="C:nucleus"/>
    <property type="evidence" value="ECO:0007669"/>
    <property type="project" value="UniProtKB-SubCell"/>
</dbReference>
<dbReference type="SUPFAM" id="SSF101744">
    <property type="entry name" value="Rof/RNase P subunit-like"/>
    <property type="match status" value="1"/>
</dbReference>
<proteinExistence type="inferred from homology"/>
<name>A0A7S3V0L1_9STRA</name>
<dbReference type="GO" id="GO:0001682">
    <property type="term" value="P:tRNA 5'-leader removal"/>
    <property type="evidence" value="ECO:0007669"/>
    <property type="project" value="InterPro"/>
</dbReference>
<evidence type="ECO:0000256" key="3">
    <source>
        <dbReference type="SAM" id="MobiDB-lite"/>
    </source>
</evidence>
<reference evidence="4" key="1">
    <citation type="submission" date="2021-01" db="EMBL/GenBank/DDBJ databases">
        <authorList>
            <person name="Corre E."/>
            <person name="Pelletier E."/>
            <person name="Niang G."/>
            <person name="Scheremetjew M."/>
            <person name="Finn R."/>
            <person name="Kale V."/>
            <person name="Holt S."/>
            <person name="Cochrane G."/>
            <person name="Meng A."/>
            <person name="Brown T."/>
            <person name="Cohen L."/>
        </authorList>
    </citation>
    <scope>NUCLEOTIDE SEQUENCE</scope>
    <source>
        <strain evidence="4">GSBS06</strain>
    </source>
</reference>
<dbReference type="Pfam" id="PF01868">
    <property type="entry name" value="RNase_P-MRP_p29"/>
    <property type="match status" value="1"/>
</dbReference>
<dbReference type="EMBL" id="HBIN01018382">
    <property type="protein sequence ID" value="CAE0443964.1"/>
    <property type="molecule type" value="Transcribed_RNA"/>
</dbReference>
<evidence type="ECO:0000313" key="4">
    <source>
        <dbReference type="EMBL" id="CAE0443964.1"/>
    </source>
</evidence>
<accession>A0A7S3V0L1</accession>
<dbReference type="GO" id="GO:0030677">
    <property type="term" value="C:ribonuclease P complex"/>
    <property type="evidence" value="ECO:0007669"/>
    <property type="project" value="InterPro"/>
</dbReference>
<evidence type="ECO:0000256" key="2">
    <source>
        <dbReference type="ARBA" id="ARBA00006181"/>
    </source>
</evidence>
<dbReference type="PANTHER" id="PTHR13348">
    <property type="entry name" value="RIBONUCLEASE P SUBUNIT P29"/>
    <property type="match status" value="1"/>
</dbReference>
<dbReference type="InterPro" id="IPR023534">
    <property type="entry name" value="Rof/RNase_P-like"/>
</dbReference>
<feature type="compositionally biased region" description="Polar residues" evidence="3">
    <location>
        <begin position="54"/>
        <end position="66"/>
    </location>
</feature>
<feature type="region of interest" description="Disordered" evidence="3">
    <location>
        <begin position="1"/>
        <end position="67"/>
    </location>
</feature>
<dbReference type="InterPro" id="IPR016848">
    <property type="entry name" value="RNase_P/MRP_Rpp29-subunit"/>
</dbReference>
<dbReference type="GO" id="GO:0033204">
    <property type="term" value="F:ribonuclease P RNA binding"/>
    <property type="evidence" value="ECO:0007669"/>
    <property type="project" value="InterPro"/>
</dbReference>
<dbReference type="PANTHER" id="PTHR13348:SF0">
    <property type="entry name" value="RIBONUCLEASE P PROTEIN SUBUNIT P29"/>
    <property type="match status" value="1"/>
</dbReference>
<dbReference type="GO" id="GO:0006364">
    <property type="term" value="P:rRNA processing"/>
    <property type="evidence" value="ECO:0007669"/>
    <property type="project" value="TreeGrafter"/>
</dbReference>
<comment type="similarity">
    <text evidence="2">Belongs to the eukaryotic/archaeal RNase P protein component 1 family.</text>
</comment>
<dbReference type="InterPro" id="IPR036980">
    <property type="entry name" value="RNase_P/MRP_Rpp29_sf"/>
</dbReference>
<gene>
    <name evidence="4" type="ORF">ASTO00021_LOCUS14020</name>
</gene>
<dbReference type="AlphaFoldDB" id="A0A7S3V0L1"/>